<sequence length="151" mass="15486">PMRAAHTLKGNAGNIGARGVQTAADALEQACRDKAPAARLAPLLERTLAELAPVIEGLQQLGTPETAPPPAGEILATIGAANLQQDLERLRALLEDSDPEAADAVAALTQRTAGTSLAPMLKKVAANIADYDFDKALESLAALTAREASGA</sequence>
<dbReference type="SUPFAM" id="SSF47226">
    <property type="entry name" value="Histidine-containing phosphotransfer domain, HPT domain"/>
    <property type="match status" value="1"/>
</dbReference>
<organism evidence="4 5">
    <name type="scientific">Aromatoleum diolicum</name>
    <dbReference type="NCBI Taxonomy" id="75796"/>
    <lineage>
        <taxon>Bacteria</taxon>
        <taxon>Pseudomonadati</taxon>
        <taxon>Pseudomonadota</taxon>
        <taxon>Betaproteobacteria</taxon>
        <taxon>Rhodocyclales</taxon>
        <taxon>Rhodocyclaceae</taxon>
        <taxon>Aromatoleum</taxon>
    </lineage>
</organism>
<keyword evidence="2" id="KW-0597">Phosphoprotein</keyword>
<proteinExistence type="predicted"/>
<dbReference type="EMBL" id="WTVQ01000078">
    <property type="protein sequence ID" value="NMG77639.1"/>
    <property type="molecule type" value="Genomic_DNA"/>
</dbReference>
<dbReference type="InterPro" id="IPR008207">
    <property type="entry name" value="Sig_transdc_His_kin_Hpt_dom"/>
</dbReference>
<evidence type="ECO:0000259" key="3">
    <source>
        <dbReference type="PROSITE" id="PS50894"/>
    </source>
</evidence>
<keyword evidence="1" id="KW-0902">Two-component regulatory system</keyword>
<comment type="caution">
    <text evidence="4">The sequence shown here is derived from an EMBL/GenBank/DDBJ whole genome shotgun (WGS) entry which is preliminary data.</text>
</comment>
<dbReference type="RefSeq" id="WP_211163323.1">
    <property type="nucleotide sequence ID" value="NZ_WTVQ01000078.1"/>
</dbReference>
<evidence type="ECO:0000256" key="2">
    <source>
        <dbReference type="PROSITE-ProRule" id="PRU00110"/>
    </source>
</evidence>
<protein>
    <submittedName>
        <fullName evidence="4">Diguanylate cyclase</fullName>
    </submittedName>
</protein>
<keyword evidence="5" id="KW-1185">Reference proteome</keyword>
<dbReference type="Proteomes" id="UP000648984">
    <property type="component" value="Unassembled WGS sequence"/>
</dbReference>
<dbReference type="InterPro" id="IPR036641">
    <property type="entry name" value="HPT_dom_sf"/>
</dbReference>
<feature type="domain" description="HPt" evidence="3">
    <location>
        <begin position="1"/>
        <end position="61"/>
    </location>
</feature>
<evidence type="ECO:0000313" key="4">
    <source>
        <dbReference type="EMBL" id="NMG77639.1"/>
    </source>
</evidence>
<accession>A0ABX1QJT0</accession>
<dbReference type="Gene3D" id="1.20.120.160">
    <property type="entry name" value="HPT domain"/>
    <property type="match status" value="1"/>
</dbReference>
<reference evidence="4 5" key="1">
    <citation type="submission" date="2019-12" db="EMBL/GenBank/DDBJ databases">
        <title>Comparative genomics gives insights into the taxonomy of the Azoarcus-Aromatoleum group and reveals separate origins of nif in the plant-associated Azoarcus and non-plant-associated Aromatoleum sub-groups.</title>
        <authorList>
            <person name="Lafos M."/>
            <person name="Maluk M."/>
            <person name="Batista M."/>
            <person name="Junghare M."/>
            <person name="Carmona M."/>
            <person name="Faoro H."/>
            <person name="Cruz L.M."/>
            <person name="Battistoni F."/>
            <person name="De Souza E."/>
            <person name="Pedrosa F."/>
            <person name="Chen W.-M."/>
            <person name="Poole P.S."/>
            <person name="Dixon R.A."/>
            <person name="James E.K."/>
        </authorList>
    </citation>
    <scope>NUCLEOTIDE SEQUENCE [LARGE SCALE GENOMIC DNA]</scope>
    <source>
        <strain evidence="4 5">22Lin</strain>
    </source>
</reference>
<evidence type="ECO:0000256" key="1">
    <source>
        <dbReference type="ARBA" id="ARBA00023012"/>
    </source>
</evidence>
<dbReference type="Pfam" id="PF01627">
    <property type="entry name" value="Hpt"/>
    <property type="match status" value="1"/>
</dbReference>
<evidence type="ECO:0000313" key="5">
    <source>
        <dbReference type="Proteomes" id="UP000648984"/>
    </source>
</evidence>
<feature type="non-terminal residue" evidence="4">
    <location>
        <position position="1"/>
    </location>
</feature>
<dbReference type="PROSITE" id="PS50894">
    <property type="entry name" value="HPT"/>
    <property type="match status" value="1"/>
</dbReference>
<feature type="modified residue" description="Phosphohistidine" evidence="2">
    <location>
        <position position="6"/>
    </location>
</feature>
<gene>
    <name evidence="4" type="ORF">GPA25_23070</name>
</gene>
<name>A0ABX1QJT0_9RHOO</name>